<feature type="domain" description="ABM" evidence="2">
    <location>
        <begin position="6"/>
        <end position="83"/>
    </location>
</feature>
<keyword evidence="3" id="KW-0560">Oxidoreductase</keyword>
<keyword evidence="1" id="KW-0812">Transmembrane</keyword>
<feature type="transmembrane region" description="Helical" evidence="1">
    <location>
        <begin position="146"/>
        <end position="166"/>
    </location>
</feature>
<dbReference type="SUPFAM" id="SSF54909">
    <property type="entry name" value="Dimeric alpha+beta barrel"/>
    <property type="match status" value="1"/>
</dbReference>
<dbReference type="InterPro" id="IPR038762">
    <property type="entry name" value="ABM_predict"/>
</dbReference>
<dbReference type="Gene3D" id="3.30.70.100">
    <property type="match status" value="1"/>
</dbReference>
<dbReference type="EMBL" id="JBBKZS010000025">
    <property type="protein sequence ID" value="MEJ8859210.1"/>
    <property type="molecule type" value="Genomic_DNA"/>
</dbReference>
<dbReference type="GO" id="GO:0004497">
    <property type="term" value="F:monooxygenase activity"/>
    <property type="evidence" value="ECO:0007669"/>
    <property type="project" value="UniProtKB-KW"/>
</dbReference>
<dbReference type="Pfam" id="PF03992">
    <property type="entry name" value="ABM"/>
    <property type="match status" value="1"/>
</dbReference>
<keyword evidence="1" id="KW-0472">Membrane</keyword>
<dbReference type="InterPro" id="IPR007138">
    <property type="entry name" value="ABM_dom"/>
</dbReference>
<evidence type="ECO:0000259" key="2">
    <source>
        <dbReference type="Pfam" id="PF03992"/>
    </source>
</evidence>
<comment type="caution">
    <text evidence="3">The sequence shown here is derived from an EMBL/GenBank/DDBJ whole genome shotgun (WGS) entry which is preliminary data.</text>
</comment>
<reference evidence="3 4" key="1">
    <citation type="submission" date="2024-03" db="EMBL/GenBank/DDBJ databases">
        <title>Novel species of the genus Variovorax.</title>
        <authorList>
            <person name="Liu Q."/>
            <person name="Xin Y.-H."/>
        </authorList>
    </citation>
    <scope>NUCLEOTIDE SEQUENCE [LARGE SCALE GENOMIC DNA]</scope>
    <source>
        <strain evidence="3 4">KACC 18901</strain>
    </source>
</reference>
<dbReference type="RefSeq" id="WP_340339252.1">
    <property type="nucleotide sequence ID" value="NZ_JBBKZS010000025.1"/>
</dbReference>
<feature type="transmembrane region" description="Helical" evidence="1">
    <location>
        <begin position="116"/>
        <end position="134"/>
    </location>
</feature>
<organism evidence="3 4">
    <name type="scientific">Variovorax robiniae</name>
    <dbReference type="NCBI Taxonomy" id="1836199"/>
    <lineage>
        <taxon>Bacteria</taxon>
        <taxon>Pseudomonadati</taxon>
        <taxon>Pseudomonadota</taxon>
        <taxon>Betaproteobacteria</taxon>
        <taxon>Burkholderiales</taxon>
        <taxon>Comamonadaceae</taxon>
        <taxon>Variovorax</taxon>
    </lineage>
</organism>
<dbReference type="PANTHER" id="PTHR40057">
    <property type="entry name" value="SLR1162 PROTEIN"/>
    <property type="match status" value="1"/>
</dbReference>
<sequence length="181" mass="20286">MSEHAVTVLISRNVKTGCEADYEQVTKTLMDAAARAPGYLGAQLVHPGDDPEVEDTMYHVVLAFDQQSNLNSWQHSSERRQGMAALAPFIEGEPSFKPMSGLGLWYQTRPLSPPRWKVAVVTWLGIFPTVYVLFLLTGDLLKSWALLPRTVILTLAVVGVMTWIVAPQLTRLFRPWLVSHR</sequence>
<dbReference type="InterPro" id="IPR011008">
    <property type="entry name" value="Dimeric_a/b-barrel"/>
</dbReference>
<keyword evidence="1" id="KW-1133">Transmembrane helix</keyword>
<keyword evidence="4" id="KW-1185">Reference proteome</keyword>
<protein>
    <submittedName>
        <fullName evidence="3">Antibiotic biosynthesis monooxygenase</fullName>
    </submittedName>
</protein>
<name>A0ABU8XH90_9BURK</name>
<evidence type="ECO:0000313" key="4">
    <source>
        <dbReference type="Proteomes" id="UP001367030"/>
    </source>
</evidence>
<dbReference type="PANTHER" id="PTHR40057:SF1">
    <property type="entry name" value="SLR1162 PROTEIN"/>
    <property type="match status" value="1"/>
</dbReference>
<dbReference type="Proteomes" id="UP001367030">
    <property type="component" value="Unassembled WGS sequence"/>
</dbReference>
<proteinExistence type="predicted"/>
<evidence type="ECO:0000256" key="1">
    <source>
        <dbReference type="SAM" id="Phobius"/>
    </source>
</evidence>
<accession>A0ABU8XH90</accession>
<gene>
    <name evidence="3" type="ORF">WKW79_31910</name>
</gene>
<keyword evidence="3" id="KW-0503">Monooxygenase</keyword>
<evidence type="ECO:0000313" key="3">
    <source>
        <dbReference type="EMBL" id="MEJ8859210.1"/>
    </source>
</evidence>